<keyword evidence="7" id="KW-1185">Reference proteome</keyword>
<dbReference type="InterPro" id="IPR011006">
    <property type="entry name" value="CheY-like_superfamily"/>
</dbReference>
<dbReference type="STRING" id="395963.Bind_2154"/>
<evidence type="ECO:0000256" key="2">
    <source>
        <dbReference type="PROSITE-ProRule" id="PRU00169"/>
    </source>
</evidence>
<dbReference type="AlphaFoldDB" id="B2IGL3"/>
<dbReference type="KEGG" id="bid:Bind_2154"/>
<dbReference type="Gene3D" id="6.10.250.690">
    <property type="match status" value="1"/>
</dbReference>
<evidence type="ECO:0000256" key="3">
    <source>
        <dbReference type="PROSITE-ProRule" id="PRU01091"/>
    </source>
</evidence>
<protein>
    <submittedName>
        <fullName evidence="6">Two component transcriptional regulator, winged helix family</fullName>
    </submittedName>
</protein>
<dbReference type="PROSITE" id="PS50110">
    <property type="entry name" value="RESPONSE_REGULATORY"/>
    <property type="match status" value="1"/>
</dbReference>
<dbReference type="CDD" id="cd00383">
    <property type="entry name" value="trans_reg_C"/>
    <property type="match status" value="1"/>
</dbReference>
<dbReference type="PANTHER" id="PTHR48111">
    <property type="entry name" value="REGULATOR OF RPOS"/>
    <property type="match status" value="1"/>
</dbReference>
<dbReference type="eggNOG" id="COG0745">
    <property type="taxonomic scope" value="Bacteria"/>
</dbReference>
<proteinExistence type="predicted"/>
<dbReference type="Pfam" id="PF00072">
    <property type="entry name" value="Response_reg"/>
    <property type="match status" value="1"/>
</dbReference>
<dbReference type="Proteomes" id="UP000001695">
    <property type="component" value="Chromosome"/>
</dbReference>
<dbReference type="HOGENOM" id="CLU_000445_30_1_5"/>
<sequence length="218" mass="24442">MRVLIVEDEDALGSAVRDQVRHAGHATDWFKTLQSAQAALDTTDYDLLLLDLGLPDGNGLEFLKAIRRSNSKMAILVMTAHDQISDRIAGLSEGADDYIVKPFDLDELIARIDAVYRRYAPVAEEGIKINDIHLDLHGQRLTKSGVDVELTAKEWAILELLARRPGMIISKERIEEALYGFGEEIESNAIEVFVSRIRKKVGRNIIRTVRGRGYCLAR</sequence>
<evidence type="ECO:0000259" key="4">
    <source>
        <dbReference type="PROSITE" id="PS50110"/>
    </source>
</evidence>
<dbReference type="SMART" id="SM00862">
    <property type="entry name" value="Trans_reg_C"/>
    <property type="match status" value="1"/>
</dbReference>
<dbReference type="InterPro" id="IPR001867">
    <property type="entry name" value="OmpR/PhoB-type_DNA-bd"/>
</dbReference>
<dbReference type="Gene3D" id="3.40.50.2300">
    <property type="match status" value="1"/>
</dbReference>
<dbReference type="GO" id="GO:0000156">
    <property type="term" value="F:phosphorelay response regulator activity"/>
    <property type="evidence" value="ECO:0007669"/>
    <property type="project" value="TreeGrafter"/>
</dbReference>
<feature type="domain" description="Response regulatory" evidence="4">
    <location>
        <begin position="2"/>
        <end position="116"/>
    </location>
</feature>
<dbReference type="InterPro" id="IPR001789">
    <property type="entry name" value="Sig_transdc_resp-reg_receiver"/>
</dbReference>
<feature type="modified residue" description="4-aspartylphosphate" evidence="2">
    <location>
        <position position="51"/>
    </location>
</feature>
<dbReference type="GO" id="GO:0032993">
    <property type="term" value="C:protein-DNA complex"/>
    <property type="evidence" value="ECO:0007669"/>
    <property type="project" value="TreeGrafter"/>
</dbReference>
<reference evidence="7" key="1">
    <citation type="submission" date="2008-03" db="EMBL/GenBank/DDBJ databases">
        <title>Complete sequence of chromosome of Beijerinckia indica subsp. indica ATCC 9039.</title>
        <authorList>
            <consortium name="US DOE Joint Genome Institute"/>
            <person name="Copeland A."/>
            <person name="Lucas S."/>
            <person name="Lapidus A."/>
            <person name="Glavina del Rio T."/>
            <person name="Dalin E."/>
            <person name="Tice H."/>
            <person name="Bruce D."/>
            <person name="Goodwin L."/>
            <person name="Pitluck S."/>
            <person name="LaButti K."/>
            <person name="Schmutz J."/>
            <person name="Larimer F."/>
            <person name="Land M."/>
            <person name="Hauser L."/>
            <person name="Kyrpides N."/>
            <person name="Mikhailova N."/>
            <person name="Dunfield P.F."/>
            <person name="Dedysh S.N."/>
            <person name="Liesack W."/>
            <person name="Saw J.H."/>
            <person name="Alam M."/>
            <person name="Chen Y."/>
            <person name="Murrell J.C."/>
            <person name="Richardson P."/>
        </authorList>
    </citation>
    <scope>NUCLEOTIDE SEQUENCE [LARGE SCALE GENOMIC DNA]</scope>
    <source>
        <strain evidence="7">ATCC 9039 / DSM 1715 / NCIMB 8712</strain>
    </source>
</reference>
<gene>
    <name evidence="6" type="ordered locus">Bind_2154</name>
</gene>
<evidence type="ECO:0000259" key="5">
    <source>
        <dbReference type="PROSITE" id="PS51755"/>
    </source>
</evidence>
<keyword evidence="2" id="KW-0597">Phosphoprotein</keyword>
<dbReference type="Pfam" id="PF00486">
    <property type="entry name" value="Trans_reg_C"/>
    <property type="match status" value="1"/>
</dbReference>
<dbReference type="PANTHER" id="PTHR48111:SF36">
    <property type="entry name" value="TRANSCRIPTIONAL REGULATORY PROTEIN CUTR"/>
    <property type="match status" value="1"/>
</dbReference>
<evidence type="ECO:0000313" key="6">
    <source>
        <dbReference type="EMBL" id="ACB95774.1"/>
    </source>
</evidence>
<dbReference type="EMBL" id="CP001016">
    <property type="protein sequence ID" value="ACB95774.1"/>
    <property type="molecule type" value="Genomic_DNA"/>
</dbReference>
<dbReference type="InterPro" id="IPR039420">
    <property type="entry name" value="WalR-like"/>
</dbReference>
<dbReference type="GO" id="GO:0006355">
    <property type="term" value="P:regulation of DNA-templated transcription"/>
    <property type="evidence" value="ECO:0007669"/>
    <property type="project" value="InterPro"/>
</dbReference>
<dbReference type="GO" id="GO:0005829">
    <property type="term" value="C:cytosol"/>
    <property type="evidence" value="ECO:0007669"/>
    <property type="project" value="TreeGrafter"/>
</dbReference>
<accession>B2IGL3</accession>
<dbReference type="RefSeq" id="WP_012385130.1">
    <property type="nucleotide sequence ID" value="NC_010581.1"/>
</dbReference>
<organism evidence="6 7">
    <name type="scientific">Beijerinckia indica subsp. indica (strain ATCC 9039 / DSM 1715 / NCIMB 8712)</name>
    <dbReference type="NCBI Taxonomy" id="395963"/>
    <lineage>
        <taxon>Bacteria</taxon>
        <taxon>Pseudomonadati</taxon>
        <taxon>Pseudomonadota</taxon>
        <taxon>Alphaproteobacteria</taxon>
        <taxon>Hyphomicrobiales</taxon>
        <taxon>Beijerinckiaceae</taxon>
        <taxon>Beijerinckia</taxon>
    </lineage>
</organism>
<dbReference type="OrthoDB" id="9802426at2"/>
<evidence type="ECO:0000313" key="7">
    <source>
        <dbReference type="Proteomes" id="UP000001695"/>
    </source>
</evidence>
<feature type="domain" description="OmpR/PhoB-type" evidence="5">
    <location>
        <begin position="124"/>
        <end position="218"/>
    </location>
</feature>
<evidence type="ECO:0000256" key="1">
    <source>
        <dbReference type="ARBA" id="ARBA00023125"/>
    </source>
</evidence>
<dbReference type="PROSITE" id="PS51755">
    <property type="entry name" value="OMPR_PHOB"/>
    <property type="match status" value="1"/>
</dbReference>
<keyword evidence="1 3" id="KW-0238">DNA-binding</keyword>
<dbReference type="GO" id="GO:0000976">
    <property type="term" value="F:transcription cis-regulatory region binding"/>
    <property type="evidence" value="ECO:0007669"/>
    <property type="project" value="TreeGrafter"/>
</dbReference>
<dbReference type="SMART" id="SM00448">
    <property type="entry name" value="REC"/>
    <property type="match status" value="1"/>
</dbReference>
<feature type="DNA-binding region" description="OmpR/PhoB-type" evidence="3">
    <location>
        <begin position="124"/>
        <end position="218"/>
    </location>
</feature>
<reference evidence="6 7" key="2">
    <citation type="journal article" date="2010" name="J. Bacteriol.">
        <title>Complete genome sequence of Beijerinckia indica subsp. indica.</title>
        <authorList>
            <person name="Tamas I."/>
            <person name="Dedysh S.N."/>
            <person name="Liesack W."/>
            <person name="Stott M.B."/>
            <person name="Alam M."/>
            <person name="Murrell J.C."/>
            <person name="Dunfield P.F."/>
        </authorList>
    </citation>
    <scope>NUCLEOTIDE SEQUENCE [LARGE SCALE GENOMIC DNA]</scope>
    <source>
        <strain evidence="7">ATCC 9039 / DSM 1715 / NCIMB 8712</strain>
    </source>
</reference>
<dbReference type="SUPFAM" id="SSF52172">
    <property type="entry name" value="CheY-like"/>
    <property type="match status" value="1"/>
</dbReference>
<name>B2IGL3_BEII9</name>
<dbReference type="Gene3D" id="1.10.10.10">
    <property type="entry name" value="Winged helix-like DNA-binding domain superfamily/Winged helix DNA-binding domain"/>
    <property type="match status" value="1"/>
</dbReference>
<dbReference type="InterPro" id="IPR036388">
    <property type="entry name" value="WH-like_DNA-bd_sf"/>
</dbReference>